<keyword evidence="2" id="KW-1185">Reference proteome</keyword>
<gene>
    <name evidence="1" type="ORF">HYFRA_00007771</name>
</gene>
<evidence type="ECO:0000313" key="1">
    <source>
        <dbReference type="EMBL" id="CAG8949539.1"/>
    </source>
</evidence>
<name>A0A9N9KLK9_9HELO</name>
<dbReference type="Gene3D" id="2.60.120.10">
    <property type="entry name" value="Jelly Rolls"/>
    <property type="match status" value="1"/>
</dbReference>
<dbReference type="AlphaFoldDB" id="A0A9N9KLK9"/>
<dbReference type="SUPFAM" id="SSF51182">
    <property type="entry name" value="RmlC-like cupins"/>
    <property type="match status" value="1"/>
</dbReference>
<dbReference type="EMBL" id="CAJVRL010000014">
    <property type="protein sequence ID" value="CAG8949539.1"/>
    <property type="molecule type" value="Genomic_DNA"/>
</dbReference>
<dbReference type="Proteomes" id="UP000696280">
    <property type="component" value="Unassembled WGS sequence"/>
</dbReference>
<proteinExistence type="predicted"/>
<dbReference type="OrthoDB" id="9976870at2759"/>
<reference evidence="1" key="1">
    <citation type="submission" date="2021-07" db="EMBL/GenBank/DDBJ databases">
        <authorList>
            <person name="Durling M."/>
        </authorList>
    </citation>
    <scope>NUCLEOTIDE SEQUENCE</scope>
</reference>
<protein>
    <submittedName>
        <fullName evidence="1">Uncharacterized protein</fullName>
    </submittedName>
</protein>
<dbReference type="InterPro" id="IPR011051">
    <property type="entry name" value="RmlC_Cupin_sf"/>
</dbReference>
<evidence type="ECO:0000313" key="2">
    <source>
        <dbReference type="Proteomes" id="UP000696280"/>
    </source>
</evidence>
<sequence length="227" mass="25892">MAPTKPTFTTAGQAVISAFEGAITTTFLKHPKKAFAFLVEFNCHHPRLLALADKKPPMHFHPYQTEYMEVLEGRLTVEAEGVQNILTPESGVFAVKPWTNHRLYPPPVTDEIITKFILSGSDTAESYKMDGVFFQNWYGYQDQVVLKGEKIDLLQVMSMFDAGGSYLSLPWYIPFSRTISMAMSIFLGRWVGGLLGYQPFYKEWTNEWDIACEKMSESSFQKRFARS</sequence>
<dbReference type="InterPro" id="IPR014710">
    <property type="entry name" value="RmlC-like_jellyroll"/>
</dbReference>
<accession>A0A9N9KLK9</accession>
<organism evidence="1 2">
    <name type="scientific">Hymenoscyphus fraxineus</name>
    <dbReference type="NCBI Taxonomy" id="746836"/>
    <lineage>
        <taxon>Eukaryota</taxon>
        <taxon>Fungi</taxon>
        <taxon>Dikarya</taxon>
        <taxon>Ascomycota</taxon>
        <taxon>Pezizomycotina</taxon>
        <taxon>Leotiomycetes</taxon>
        <taxon>Helotiales</taxon>
        <taxon>Helotiaceae</taxon>
        <taxon>Hymenoscyphus</taxon>
    </lineage>
</organism>
<comment type="caution">
    <text evidence="1">The sequence shown here is derived from an EMBL/GenBank/DDBJ whole genome shotgun (WGS) entry which is preliminary data.</text>
</comment>